<evidence type="ECO:0000256" key="1">
    <source>
        <dbReference type="ARBA" id="ARBA00000022"/>
    </source>
</evidence>
<proteinExistence type="predicted"/>
<accession>A0A328BDM7</accession>
<dbReference type="AlphaFoldDB" id="A0A328BDM7"/>
<name>A0A328BDM7_9BACT</name>
<dbReference type="NCBIfam" id="TIGR02464">
    <property type="entry name" value="ribofla_fusion"/>
    <property type="match status" value="1"/>
</dbReference>
<evidence type="ECO:0000256" key="2">
    <source>
        <dbReference type="ARBA" id="ARBA00000751"/>
    </source>
</evidence>
<gene>
    <name evidence="4" type="ORF">DLM85_21775</name>
</gene>
<organism evidence="4 5">
    <name type="scientific">Hymenobacter edaphi</name>
    <dbReference type="NCBI Taxonomy" id="2211146"/>
    <lineage>
        <taxon>Bacteria</taxon>
        <taxon>Pseudomonadati</taxon>
        <taxon>Bacteroidota</taxon>
        <taxon>Cytophagia</taxon>
        <taxon>Cytophagales</taxon>
        <taxon>Hymenobacteraceae</taxon>
        <taxon>Hymenobacter</taxon>
    </lineage>
</organism>
<feature type="domain" description="NADAR" evidence="3">
    <location>
        <begin position="45"/>
        <end position="205"/>
    </location>
</feature>
<keyword evidence="5" id="KW-1185">Reference proteome</keyword>
<sequence>MLAAEPASVSPPPPLMDHEYLAASTRSLDELLQHLAAGHAVKYLFFWGHTPAPGAAGVGKECLSQWYPAPFTIEGTRYPTTEHWMMAEKARLFGDEVNRQAIIEAAHPDQAKKFGRLVRGFDAEQWEAARFGIVVRGNEAKFGQHPALRDFLLASGPRVLVEASPVDAIWGIGLAQHDARAPNPAAWRGLNLLGFALMEVRARLHRQP</sequence>
<dbReference type="InterPro" id="IPR037238">
    <property type="entry name" value="YbiA-like_sf"/>
</dbReference>
<dbReference type="Pfam" id="PF08719">
    <property type="entry name" value="NADAR"/>
    <property type="match status" value="1"/>
</dbReference>
<dbReference type="InterPro" id="IPR012816">
    <property type="entry name" value="NADAR"/>
</dbReference>
<comment type="catalytic activity">
    <reaction evidence="2">
        <text>2,5-diamino-6-hydroxy-4-(5-phosphoribosylamino)-pyrimidine + H2O = 2,5,6-triamino-4-hydroxypyrimidine + D-ribose 5-phosphate</text>
        <dbReference type="Rhea" id="RHEA:23436"/>
        <dbReference type="ChEBI" id="CHEBI:15377"/>
        <dbReference type="ChEBI" id="CHEBI:58614"/>
        <dbReference type="ChEBI" id="CHEBI:78346"/>
        <dbReference type="ChEBI" id="CHEBI:137796"/>
    </reaction>
</comment>
<protein>
    <submittedName>
        <fullName evidence="4">DUF1768 domain-containing protein</fullName>
    </submittedName>
</protein>
<dbReference type="CDD" id="cd15457">
    <property type="entry name" value="NADAR"/>
    <property type="match status" value="1"/>
</dbReference>
<evidence type="ECO:0000259" key="3">
    <source>
        <dbReference type="Pfam" id="PF08719"/>
    </source>
</evidence>
<dbReference type="Proteomes" id="UP000248553">
    <property type="component" value="Unassembled WGS sequence"/>
</dbReference>
<reference evidence="5" key="1">
    <citation type="submission" date="2018-05" db="EMBL/GenBank/DDBJ databases">
        <authorList>
            <person name="Nie L."/>
        </authorList>
    </citation>
    <scope>NUCLEOTIDE SEQUENCE [LARGE SCALE GENOMIC DNA]</scope>
    <source>
        <strain evidence="5">NL</strain>
    </source>
</reference>
<dbReference type="SUPFAM" id="SSF143990">
    <property type="entry name" value="YbiA-like"/>
    <property type="match status" value="1"/>
</dbReference>
<dbReference type="Gene3D" id="1.10.357.40">
    <property type="entry name" value="YbiA-like"/>
    <property type="match status" value="1"/>
</dbReference>
<comment type="catalytic activity">
    <reaction evidence="1">
        <text>5-amino-6-(5-phospho-D-ribosylamino)uracil + H2O = 5,6-diaminouracil + D-ribose 5-phosphate</text>
        <dbReference type="Rhea" id="RHEA:55020"/>
        <dbReference type="ChEBI" id="CHEBI:15377"/>
        <dbReference type="ChEBI" id="CHEBI:46252"/>
        <dbReference type="ChEBI" id="CHEBI:58453"/>
        <dbReference type="ChEBI" id="CHEBI:78346"/>
    </reaction>
</comment>
<dbReference type="EMBL" id="QHKM01000010">
    <property type="protein sequence ID" value="RAK63218.1"/>
    <property type="molecule type" value="Genomic_DNA"/>
</dbReference>
<evidence type="ECO:0000313" key="4">
    <source>
        <dbReference type="EMBL" id="RAK63218.1"/>
    </source>
</evidence>
<comment type="caution">
    <text evidence="4">The sequence shown here is derived from an EMBL/GenBank/DDBJ whole genome shotgun (WGS) entry which is preliminary data.</text>
</comment>
<evidence type="ECO:0000313" key="5">
    <source>
        <dbReference type="Proteomes" id="UP000248553"/>
    </source>
</evidence>
<dbReference type="OrthoDB" id="67297at2"/>